<dbReference type="EMBL" id="AMZH03004023">
    <property type="protein sequence ID" value="RRT70419.1"/>
    <property type="molecule type" value="Genomic_DNA"/>
</dbReference>
<gene>
    <name evidence="1" type="ORF">B296_00027857</name>
</gene>
<reference evidence="1 2" key="1">
    <citation type="journal article" date="2014" name="Agronomy (Basel)">
        <title>A Draft Genome Sequence for Ensete ventricosum, the Drought-Tolerant Tree Against Hunger.</title>
        <authorList>
            <person name="Harrison J."/>
            <person name="Moore K.A."/>
            <person name="Paszkiewicz K."/>
            <person name="Jones T."/>
            <person name="Grant M."/>
            <person name="Ambacheew D."/>
            <person name="Muzemil S."/>
            <person name="Studholme D.J."/>
        </authorList>
    </citation>
    <scope>NUCLEOTIDE SEQUENCE [LARGE SCALE GENOMIC DNA]</scope>
</reference>
<dbReference type="Proteomes" id="UP000287651">
    <property type="component" value="Unassembled WGS sequence"/>
</dbReference>
<proteinExistence type="predicted"/>
<comment type="caution">
    <text evidence="1">The sequence shown here is derived from an EMBL/GenBank/DDBJ whole genome shotgun (WGS) entry which is preliminary data.</text>
</comment>
<organism evidence="1 2">
    <name type="scientific">Ensete ventricosum</name>
    <name type="common">Abyssinian banana</name>
    <name type="synonym">Musa ensete</name>
    <dbReference type="NCBI Taxonomy" id="4639"/>
    <lineage>
        <taxon>Eukaryota</taxon>
        <taxon>Viridiplantae</taxon>
        <taxon>Streptophyta</taxon>
        <taxon>Embryophyta</taxon>
        <taxon>Tracheophyta</taxon>
        <taxon>Spermatophyta</taxon>
        <taxon>Magnoliopsida</taxon>
        <taxon>Liliopsida</taxon>
        <taxon>Zingiberales</taxon>
        <taxon>Musaceae</taxon>
        <taxon>Ensete</taxon>
    </lineage>
</organism>
<name>A0A427A2D4_ENSVE</name>
<dbReference type="AlphaFoldDB" id="A0A427A2D4"/>
<evidence type="ECO:0000313" key="2">
    <source>
        <dbReference type="Proteomes" id="UP000287651"/>
    </source>
</evidence>
<evidence type="ECO:0000313" key="1">
    <source>
        <dbReference type="EMBL" id="RRT70419.1"/>
    </source>
</evidence>
<protein>
    <submittedName>
        <fullName evidence="1">Uncharacterized protein</fullName>
    </submittedName>
</protein>
<accession>A0A427A2D4</accession>
<sequence length="87" mass="9890">MADESAWLDFARVHKLTLIDQEEVRSSGEVDGVRSRVQLGSVTSARGFVLGWPKILAQRPYRGRVPNVAPLTLKSMSRPRSLYEYRM</sequence>